<proteinExistence type="predicted"/>
<feature type="transmembrane region" description="Helical" evidence="2">
    <location>
        <begin position="45"/>
        <end position="64"/>
    </location>
</feature>
<dbReference type="Gene3D" id="1.20.1530.20">
    <property type="match status" value="1"/>
</dbReference>
<evidence type="ECO:0000256" key="1">
    <source>
        <dbReference type="SAM" id="MobiDB-lite"/>
    </source>
</evidence>
<dbReference type="PANTHER" id="PTHR18640">
    <property type="entry name" value="SOLUTE CARRIER FAMILY 10 MEMBER 7"/>
    <property type="match status" value="1"/>
</dbReference>
<dbReference type="AlphaFoldDB" id="A0A401QTM7"/>
<dbReference type="EMBL" id="BHXC01000006">
    <property type="protein sequence ID" value="GCB88652.1"/>
    <property type="molecule type" value="Genomic_DNA"/>
</dbReference>
<feature type="region of interest" description="Disordered" evidence="1">
    <location>
        <begin position="331"/>
        <end position="367"/>
    </location>
</feature>
<sequence length="439" mass="45849">MPHHSPGGARRVLRRVDWYVVALFCVIGLAALVPADGAAADGVSFTARLAVGLLFFLYGARLSPRAALDGVRHWRLHLPVLGLTFVLFPAAGLAIGLLPSGVLSPELAAGVLFLTVLPSTVQSAIAFTSMARGNVAAAICSASFSTVLGVLLTPLLAVALLRQTGAGVGDVPLTPSSLLDIAVQLLLPFLAGQALRRWIADWLGRHRILTTLCDRGSILLVVYSAFSHGMTAGIWHRIPPARLLLLAAVCALLLALALSAAHGTARLVGLSRADRVTAVFCGSNKSLASGLPMATVLFPADRIGVVVLPLMLYHTLQLVLCAYLARRWPAPPAPPPSRRPRPPPGPRRHLRYDAPLTSSTAPEDHTASGEARYFTAAAISSGAATRPNGLCSSMAALIRSATRSVATKPGATEATVMPCGARETASDWPSACIAAFVAP</sequence>
<name>A0A401QTM7_STRNR</name>
<keyword evidence="2" id="KW-0812">Transmembrane</keyword>
<feature type="transmembrane region" description="Helical" evidence="2">
    <location>
        <begin position="16"/>
        <end position="33"/>
    </location>
</feature>
<feature type="transmembrane region" description="Helical" evidence="2">
    <location>
        <begin position="303"/>
        <end position="325"/>
    </location>
</feature>
<gene>
    <name evidence="3" type="ORF">SALB_01323</name>
</gene>
<evidence type="ECO:0000256" key="2">
    <source>
        <dbReference type="SAM" id="Phobius"/>
    </source>
</evidence>
<organism evidence="3 4">
    <name type="scientific">Streptomyces noursei</name>
    <name type="common">Streptomyces albulus</name>
    <dbReference type="NCBI Taxonomy" id="1971"/>
    <lineage>
        <taxon>Bacteria</taxon>
        <taxon>Bacillati</taxon>
        <taxon>Actinomycetota</taxon>
        <taxon>Actinomycetes</taxon>
        <taxon>Kitasatosporales</taxon>
        <taxon>Streptomycetaceae</taxon>
        <taxon>Streptomyces</taxon>
    </lineage>
</organism>
<feature type="transmembrane region" description="Helical" evidence="2">
    <location>
        <begin position="107"/>
        <end position="128"/>
    </location>
</feature>
<protein>
    <submittedName>
        <fullName evidence="3">Bile acid:sodium symporter</fullName>
    </submittedName>
</protein>
<feature type="transmembrane region" description="Helical" evidence="2">
    <location>
        <begin position="76"/>
        <end position="95"/>
    </location>
</feature>
<reference evidence="3 4" key="1">
    <citation type="journal article" date="2019" name="Microbiol. Resour. Announc.">
        <title>Draft Genome Sequence of the Most Traditional epsilon-Poly-l-Lysine Producer, Streptomyces albulus NBRC14147.</title>
        <authorList>
            <person name="Yamanaka K."/>
            <person name="Hamano Y."/>
        </authorList>
    </citation>
    <scope>NUCLEOTIDE SEQUENCE [LARGE SCALE GENOMIC DNA]</scope>
    <source>
        <strain evidence="3 4">NBRC 14147</strain>
    </source>
</reference>
<dbReference type="Proteomes" id="UP000288351">
    <property type="component" value="Unassembled WGS sequence"/>
</dbReference>
<dbReference type="InterPro" id="IPR038770">
    <property type="entry name" value="Na+/solute_symporter_sf"/>
</dbReference>
<comment type="caution">
    <text evidence="3">The sequence shown here is derived from an EMBL/GenBank/DDBJ whole genome shotgun (WGS) entry which is preliminary data.</text>
</comment>
<feature type="transmembrane region" description="Helical" evidence="2">
    <location>
        <begin position="181"/>
        <end position="199"/>
    </location>
</feature>
<dbReference type="InterPro" id="IPR016833">
    <property type="entry name" value="Put_Na-Bile_cotransptr"/>
</dbReference>
<dbReference type="Pfam" id="PF13593">
    <property type="entry name" value="SBF_like"/>
    <property type="match status" value="1"/>
</dbReference>
<keyword evidence="2" id="KW-1133">Transmembrane helix</keyword>
<feature type="compositionally biased region" description="Basic residues" evidence="1">
    <location>
        <begin position="338"/>
        <end position="350"/>
    </location>
</feature>
<evidence type="ECO:0000313" key="4">
    <source>
        <dbReference type="Proteomes" id="UP000288351"/>
    </source>
</evidence>
<accession>A0A401QTM7</accession>
<evidence type="ECO:0000313" key="3">
    <source>
        <dbReference type="EMBL" id="GCB88652.1"/>
    </source>
</evidence>
<feature type="transmembrane region" description="Helical" evidence="2">
    <location>
        <begin position="135"/>
        <end position="161"/>
    </location>
</feature>
<keyword evidence="2" id="KW-0472">Membrane</keyword>
<feature type="transmembrane region" description="Helical" evidence="2">
    <location>
        <begin position="243"/>
        <end position="261"/>
    </location>
</feature>
<dbReference type="GO" id="GO:0005886">
    <property type="term" value="C:plasma membrane"/>
    <property type="evidence" value="ECO:0007669"/>
    <property type="project" value="TreeGrafter"/>
</dbReference>
<dbReference type="PANTHER" id="PTHR18640:SF5">
    <property type="entry name" value="SODIUM_BILE ACID COTRANSPORTER 7"/>
    <property type="match status" value="1"/>
</dbReference>